<dbReference type="Proteomes" id="UP000194841">
    <property type="component" value="Unassembled WGS sequence"/>
</dbReference>
<feature type="domain" description="DUF4124" evidence="1">
    <location>
        <begin position="25"/>
        <end position="64"/>
    </location>
</feature>
<dbReference type="RefSeq" id="WP_086742814.1">
    <property type="nucleotide sequence ID" value="NZ_MWPV01000001.1"/>
</dbReference>
<organism evidence="2 3">
    <name type="scientific">Pseudoalteromonas ulvae</name>
    <dbReference type="NCBI Taxonomy" id="107327"/>
    <lineage>
        <taxon>Bacteria</taxon>
        <taxon>Pseudomonadati</taxon>
        <taxon>Pseudomonadota</taxon>
        <taxon>Gammaproteobacteria</taxon>
        <taxon>Alteromonadales</taxon>
        <taxon>Pseudoalteromonadaceae</taxon>
        <taxon>Pseudoalteromonas</taxon>
    </lineage>
</organism>
<evidence type="ECO:0000259" key="1">
    <source>
        <dbReference type="Pfam" id="PF13511"/>
    </source>
</evidence>
<dbReference type="Pfam" id="PF13511">
    <property type="entry name" value="DUF4124"/>
    <property type="match status" value="1"/>
</dbReference>
<proteinExistence type="predicted"/>
<dbReference type="InterPro" id="IPR025392">
    <property type="entry name" value="DUF4124"/>
</dbReference>
<accession>A0A244CUW8</accession>
<dbReference type="OrthoDB" id="7068596at2"/>
<name>A0A244CUW8_PSEDV</name>
<evidence type="ECO:0000313" key="3">
    <source>
        <dbReference type="Proteomes" id="UP000194841"/>
    </source>
</evidence>
<comment type="caution">
    <text evidence="2">The sequence shown here is derived from an EMBL/GenBank/DDBJ whole genome shotgun (WGS) entry which is preliminary data.</text>
</comment>
<dbReference type="AlphaFoldDB" id="A0A244CUW8"/>
<evidence type="ECO:0000313" key="2">
    <source>
        <dbReference type="EMBL" id="OUL59422.1"/>
    </source>
</evidence>
<gene>
    <name evidence="2" type="ORF">B1199_03895</name>
</gene>
<keyword evidence="3" id="KW-1185">Reference proteome</keyword>
<protein>
    <recommendedName>
        <fullName evidence="1">DUF4124 domain-containing protein</fullName>
    </recommendedName>
</protein>
<sequence>MIKQFALGFLIFIGGMQTCDAKTITIYTWQDANGIMHYSQMMPEGIDFTTMDIREPTPPKVEKNIPQVKENAPSLLTDLDKQTQDNCKKSQENLRVLAEFDNIKLIDEQGNETLLTEADKVLHQQLAEKKVKLYCQAIL</sequence>
<reference evidence="2 3" key="1">
    <citation type="submission" date="2017-02" db="EMBL/GenBank/DDBJ databases">
        <title>Pseudoalteromonas ulvae TC14 Genome.</title>
        <authorList>
            <person name="Molmeret M."/>
        </authorList>
    </citation>
    <scope>NUCLEOTIDE SEQUENCE [LARGE SCALE GENOMIC DNA]</scope>
    <source>
        <strain evidence="2">TC14</strain>
    </source>
</reference>
<dbReference type="EMBL" id="MWPV01000001">
    <property type="protein sequence ID" value="OUL59422.1"/>
    <property type="molecule type" value="Genomic_DNA"/>
</dbReference>